<feature type="chain" id="PRO_5045031293" evidence="1">
    <location>
        <begin position="20"/>
        <end position="291"/>
    </location>
</feature>
<reference evidence="4 9" key="1">
    <citation type="journal article" date="2022" name="bioRxiv">
        <title>Genomics of Preaxostyla Flagellates Illuminates Evolutionary Transitions and the Path Towards Mitochondrial Loss.</title>
        <authorList>
            <person name="Novak L.V.F."/>
            <person name="Treitli S.C."/>
            <person name="Pyrih J."/>
            <person name="Halakuc P."/>
            <person name="Pipaliya S.V."/>
            <person name="Vacek V."/>
            <person name="Brzon O."/>
            <person name="Soukal P."/>
            <person name="Eme L."/>
            <person name="Dacks J.B."/>
            <person name="Karnkowska A."/>
            <person name="Elias M."/>
            <person name="Hampl V."/>
        </authorList>
    </citation>
    <scope>NUCLEOTIDE SEQUENCE [LARGE SCALE GENOMIC DNA]</scope>
    <source>
        <strain evidence="4">NAU3</strain>
        <tissue evidence="4">Gut</tissue>
    </source>
</reference>
<comment type="caution">
    <text evidence="4">The sequence shown here is derived from an EMBL/GenBank/DDBJ whole genome shotgun (WGS) entry which is preliminary data.</text>
</comment>
<evidence type="ECO:0000313" key="4">
    <source>
        <dbReference type="EMBL" id="KAK2945599.1"/>
    </source>
</evidence>
<proteinExistence type="predicted"/>
<evidence type="ECO:0000313" key="9">
    <source>
        <dbReference type="Proteomes" id="UP001281761"/>
    </source>
</evidence>
<dbReference type="Proteomes" id="UP001281761">
    <property type="component" value="Unassembled WGS sequence"/>
</dbReference>
<protein>
    <submittedName>
        <fullName evidence="4">Uncharacterized protein</fullName>
    </submittedName>
</protein>
<evidence type="ECO:0000313" key="6">
    <source>
        <dbReference type="EMBL" id="KAK2950925.1"/>
    </source>
</evidence>
<evidence type="ECO:0000313" key="2">
    <source>
        <dbReference type="EMBL" id="KAK2941824.1"/>
    </source>
</evidence>
<accession>A0ABQ9X1D7</accession>
<dbReference type="EMBL" id="JARBJD010000459">
    <property type="protein sequence ID" value="KAK2941824.1"/>
    <property type="molecule type" value="Genomic_DNA"/>
</dbReference>
<evidence type="ECO:0000313" key="5">
    <source>
        <dbReference type="EMBL" id="KAK2950091.1"/>
    </source>
</evidence>
<organism evidence="4 9">
    <name type="scientific">Blattamonas nauphoetae</name>
    <dbReference type="NCBI Taxonomy" id="2049346"/>
    <lineage>
        <taxon>Eukaryota</taxon>
        <taxon>Metamonada</taxon>
        <taxon>Preaxostyla</taxon>
        <taxon>Oxymonadida</taxon>
        <taxon>Blattamonas</taxon>
    </lineage>
</organism>
<keyword evidence="1" id="KW-0732">Signal</keyword>
<gene>
    <name evidence="8" type="ORF">BLNAU_11787</name>
    <name evidence="7" type="ORF">BLNAU_11870</name>
    <name evidence="6" type="ORF">BLNAU_14115</name>
    <name evidence="5" type="ORF">BLNAU_15013</name>
    <name evidence="4" type="ORF">BLNAU_19454</name>
    <name evidence="3" type="ORF">BLNAU_20201</name>
    <name evidence="2" type="ORF">BLNAU_23259</name>
</gene>
<sequence length="291" mass="31807">MSLILWLSFLLLSPSSIRSFRRNNPRSSKSDAVVIDVVIFVPLQAILVLSLILKLPSVSPIHKLPSDLHPSNNRLFRNKDLSLQGISDTQISGQIEEAETLLEVVTSLLSLSNVEILANADFSIATLLESSRIKIQSSILDFGREFTQFVADRGRMTLIDIIINARPDPGSDGLVHADTHLTMAKCVPQNVFVGLSPIFGPCSSSVEISLSIFANIDHAVPLPYSPSPPVLQPSSITSLKAHSTILTSSTMVNVFNDIFATITNAPILGEVVAFPRCPMRITDYQMRYALN</sequence>
<evidence type="ECO:0000313" key="7">
    <source>
        <dbReference type="EMBL" id="KAK2953244.1"/>
    </source>
</evidence>
<dbReference type="EMBL" id="JARBJD010000281">
    <property type="protein sequence ID" value="KAK2944858.1"/>
    <property type="molecule type" value="Genomic_DNA"/>
</dbReference>
<dbReference type="EMBL" id="JARBJD010000093">
    <property type="protein sequence ID" value="KAK2953324.1"/>
    <property type="molecule type" value="Genomic_DNA"/>
</dbReference>
<dbReference type="EMBL" id="JARBJD010000094">
    <property type="protein sequence ID" value="KAK2953244.1"/>
    <property type="molecule type" value="Genomic_DNA"/>
</dbReference>
<evidence type="ECO:0000313" key="8">
    <source>
        <dbReference type="EMBL" id="KAK2953324.1"/>
    </source>
</evidence>
<name>A0ABQ9X1D7_9EUKA</name>
<keyword evidence="9" id="KW-1185">Reference proteome</keyword>
<dbReference type="EMBL" id="JARBJD010000143">
    <property type="protein sequence ID" value="KAK2950091.1"/>
    <property type="molecule type" value="Genomic_DNA"/>
</dbReference>
<evidence type="ECO:0000313" key="3">
    <source>
        <dbReference type="EMBL" id="KAK2944858.1"/>
    </source>
</evidence>
<evidence type="ECO:0000256" key="1">
    <source>
        <dbReference type="SAM" id="SignalP"/>
    </source>
</evidence>
<feature type="signal peptide" evidence="1">
    <location>
        <begin position="1"/>
        <end position="19"/>
    </location>
</feature>
<dbReference type="EMBL" id="JARBJD010000253">
    <property type="protein sequence ID" value="KAK2945599.1"/>
    <property type="molecule type" value="Genomic_DNA"/>
</dbReference>
<dbReference type="EMBL" id="JARBJD010000127">
    <property type="protein sequence ID" value="KAK2950925.1"/>
    <property type="molecule type" value="Genomic_DNA"/>
</dbReference>